<accession>A0A2C9UY86</accession>
<feature type="transmembrane region" description="Helical" evidence="2">
    <location>
        <begin position="61"/>
        <end position="80"/>
    </location>
</feature>
<dbReference type="STRING" id="3983.A0A2C9UY86"/>
<evidence type="ECO:0000256" key="2">
    <source>
        <dbReference type="SAM" id="Phobius"/>
    </source>
</evidence>
<evidence type="ECO:0000313" key="3">
    <source>
        <dbReference type="EMBL" id="OAY36184.1"/>
    </source>
</evidence>
<feature type="region of interest" description="Disordered" evidence="1">
    <location>
        <begin position="101"/>
        <end position="130"/>
    </location>
</feature>
<dbReference type="PANTHER" id="PTHR37753">
    <property type="entry name" value="OS01G0940600 PROTEIN"/>
    <property type="match status" value="1"/>
</dbReference>
<protein>
    <submittedName>
        <fullName evidence="3">Uncharacterized protein</fullName>
    </submittedName>
</protein>
<organism evidence="3">
    <name type="scientific">Manihot esculenta</name>
    <name type="common">Cassava</name>
    <name type="synonym">Jatropha manihot</name>
    <dbReference type="NCBI Taxonomy" id="3983"/>
    <lineage>
        <taxon>Eukaryota</taxon>
        <taxon>Viridiplantae</taxon>
        <taxon>Streptophyta</taxon>
        <taxon>Embryophyta</taxon>
        <taxon>Tracheophyta</taxon>
        <taxon>Spermatophyta</taxon>
        <taxon>Magnoliopsida</taxon>
        <taxon>eudicotyledons</taxon>
        <taxon>Gunneridae</taxon>
        <taxon>Pentapetalae</taxon>
        <taxon>rosids</taxon>
        <taxon>fabids</taxon>
        <taxon>Malpighiales</taxon>
        <taxon>Euphorbiaceae</taxon>
        <taxon>Crotonoideae</taxon>
        <taxon>Manihoteae</taxon>
        <taxon>Manihot</taxon>
    </lineage>
</organism>
<sequence>MGNFLIPNSPALTLPISSTPIIASFKPMHLPTSPAISLVRDRRTMRGSTLVTRAGPSTTSYVFAFVFPLSLLIGTIFTSIRIADKLDRDYLEELAINQAIREADEEDDGDDGTEMMSDGSSQPSSLLFAS</sequence>
<name>A0A2C9UY86_MANES</name>
<proteinExistence type="predicted"/>
<dbReference type="AlphaFoldDB" id="A0A2C9UY86"/>
<keyword evidence="2" id="KW-0472">Membrane</keyword>
<dbReference type="EMBL" id="CM004397">
    <property type="protein sequence ID" value="OAY36184.1"/>
    <property type="molecule type" value="Genomic_DNA"/>
</dbReference>
<gene>
    <name evidence="3" type="ORF">MANES_11G002100</name>
</gene>
<feature type="compositionally biased region" description="Acidic residues" evidence="1">
    <location>
        <begin position="103"/>
        <end position="113"/>
    </location>
</feature>
<dbReference type="PANTHER" id="PTHR37753:SF1">
    <property type="entry name" value="OS01G0940600 PROTEIN"/>
    <property type="match status" value="1"/>
</dbReference>
<keyword evidence="2" id="KW-1133">Transmembrane helix</keyword>
<reference evidence="3" key="1">
    <citation type="submission" date="2016-02" db="EMBL/GenBank/DDBJ databases">
        <title>WGS assembly of Manihot esculenta.</title>
        <authorList>
            <person name="Bredeson J.V."/>
            <person name="Prochnik S.E."/>
            <person name="Lyons J.B."/>
            <person name="Schmutz J."/>
            <person name="Grimwood J."/>
            <person name="Vrebalov J."/>
            <person name="Bart R.S."/>
            <person name="Amuge T."/>
            <person name="Ferguson M.E."/>
            <person name="Green R."/>
            <person name="Putnam N."/>
            <person name="Stites J."/>
            <person name="Rounsley S."/>
            <person name="Rokhsar D.S."/>
        </authorList>
    </citation>
    <scope>NUCLEOTIDE SEQUENCE [LARGE SCALE GENOMIC DNA]</scope>
    <source>
        <tissue evidence="3">Leaf</tissue>
    </source>
</reference>
<evidence type="ECO:0000256" key="1">
    <source>
        <dbReference type="SAM" id="MobiDB-lite"/>
    </source>
</evidence>
<keyword evidence="2" id="KW-0812">Transmembrane</keyword>